<keyword evidence="3" id="KW-1185">Reference proteome</keyword>
<dbReference type="InterPro" id="IPR012902">
    <property type="entry name" value="N_methyl_site"/>
</dbReference>
<evidence type="ECO:0000313" key="2">
    <source>
        <dbReference type="EMBL" id="TQL64463.1"/>
    </source>
</evidence>
<dbReference type="EMBL" id="VFOS01000001">
    <property type="protein sequence ID" value="TQL64463.1"/>
    <property type="molecule type" value="Genomic_DNA"/>
</dbReference>
<organism evidence="2 3">
    <name type="scientific">Rarobacter faecitabidus</name>
    <dbReference type="NCBI Taxonomy" id="13243"/>
    <lineage>
        <taxon>Bacteria</taxon>
        <taxon>Bacillati</taxon>
        <taxon>Actinomycetota</taxon>
        <taxon>Actinomycetes</taxon>
        <taxon>Micrococcales</taxon>
        <taxon>Rarobacteraceae</taxon>
        <taxon>Rarobacter</taxon>
    </lineage>
</organism>
<dbReference type="Gene3D" id="2.60.120.260">
    <property type="entry name" value="Galactose-binding domain-like"/>
    <property type="match status" value="1"/>
</dbReference>
<dbReference type="NCBIfam" id="TIGR02532">
    <property type="entry name" value="IV_pilin_GFxxxE"/>
    <property type="match status" value="1"/>
</dbReference>
<evidence type="ECO:0000256" key="1">
    <source>
        <dbReference type="SAM" id="Phobius"/>
    </source>
</evidence>
<keyword evidence="1" id="KW-0812">Transmembrane</keyword>
<proteinExistence type="predicted"/>
<dbReference type="Pfam" id="PF07963">
    <property type="entry name" value="N_methyl"/>
    <property type="match status" value="1"/>
</dbReference>
<dbReference type="InterPro" id="IPR008979">
    <property type="entry name" value="Galactose-bd-like_sf"/>
</dbReference>
<reference evidence="2 3" key="1">
    <citation type="submission" date="2019-06" db="EMBL/GenBank/DDBJ databases">
        <title>Sequencing the genomes of 1000 actinobacteria strains.</title>
        <authorList>
            <person name="Klenk H.-P."/>
        </authorList>
    </citation>
    <scope>NUCLEOTIDE SEQUENCE [LARGE SCALE GENOMIC DNA]</scope>
    <source>
        <strain evidence="2 3">DSM 4813</strain>
    </source>
</reference>
<sequence length="831" mass="88434">MHRRQMNCGDDAGLSLVEVVVALALIGIIGAAAAAFFISGLASTKKLQSDQVAASVASQALDAARAVSPQPAKSGGVSGVLRGRSQADVQAAFAANGADSTDMIQTSAWDPAGAAGVADDWVPLTYSTTVANTTYQVTTLIGGCYRPATASTSAQNCNVARAAVDDVLIYRVRAVVTWSGKNCTATSCSYRATALIDPSQDVFWNSNLRPYPVDDTMRVSAGDTIATMNAVIGNDDVVYQPGDDPVRLSGANGGAVKGTVNRVGDGIVSYLPTDNNYSGTDAFKYTLIDAQGQVSANAATVNVRILPRAVNDAFTAPIGDETTLNVFANDQGKVNGQGLDKKLFISMSPTLDILSAEPDATLAASRAADKTELNKWGIEADGTSIKFKAPSTTPLGSIVTFYYYLADVEGSESGAAVFASVERAAVRVTVGDCMNISDLVIDLQLDGTENPQELKINQLNDNKSSCQIDIVGISWAPVGTSYQGRLTVGTGAYNSTNNKRSSTIKFTPQTDTPAYFTITYQMYTSTGFTTGITKTIVIRVNPVAKPDNYIVAVGASEFRPDNASARPGFDVSTGNFKKNDIPAGGTQTKVKITRPLSCGEFSAGKSGDYLEDNGVIFKPPSTPGQCTFEYKLVPWSSAAALAALGVESNSVVVTFNVGYPNIHSTVTNDDSETLKTTFISETKYGRMPEGSIPNWKTESVTEITDKNPDTKWFVGLDRFPSGSDFPINVIYKLSSAQTLSKYSITSANDSEGRDPKAWKLYGSTNAAAATNPAHASWTQIDTKIDQTWSARKQARYFDVANPGSYKFYMLSFSSVRNGGREFQIADWTLEF</sequence>
<accession>A0A542ZVS0</accession>
<feature type="transmembrane region" description="Helical" evidence="1">
    <location>
        <begin position="12"/>
        <end position="38"/>
    </location>
</feature>
<keyword evidence="1" id="KW-0472">Membrane</keyword>
<evidence type="ECO:0000313" key="3">
    <source>
        <dbReference type="Proteomes" id="UP000315389"/>
    </source>
</evidence>
<protein>
    <submittedName>
        <fullName evidence="2">Prepilin-type N-terminal cleavage/methylation domain-containing protein</fullName>
    </submittedName>
</protein>
<dbReference type="Pfam" id="PF17963">
    <property type="entry name" value="Big_9"/>
    <property type="match status" value="1"/>
</dbReference>
<name>A0A542ZVS0_RARFA</name>
<dbReference type="OrthoDB" id="3295619at2"/>
<dbReference type="PROSITE" id="PS00409">
    <property type="entry name" value="PROKAR_NTER_METHYL"/>
    <property type="match status" value="1"/>
</dbReference>
<comment type="caution">
    <text evidence="2">The sequence shown here is derived from an EMBL/GenBank/DDBJ whole genome shotgun (WGS) entry which is preliminary data.</text>
</comment>
<dbReference type="Proteomes" id="UP000315389">
    <property type="component" value="Unassembled WGS sequence"/>
</dbReference>
<gene>
    <name evidence="2" type="ORF">FB461_0967</name>
</gene>
<dbReference type="RefSeq" id="WP_142119439.1">
    <property type="nucleotide sequence ID" value="NZ_BAAASV010000003.1"/>
</dbReference>
<keyword evidence="1" id="KW-1133">Transmembrane helix</keyword>
<dbReference type="SUPFAM" id="SSF49785">
    <property type="entry name" value="Galactose-binding domain-like"/>
    <property type="match status" value="1"/>
</dbReference>
<dbReference type="AlphaFoldDB" id="A0A542ZVS0"/>